<feature type="region of interest" description="Disordered" evidence="1">
    <location>
        <begin position="35"/>
        <end position="70"/>
    </location>
</feature>
<name>A0AAV7RYV8_PLEWA</name>
<evidence type="ECO:0000313" key="3">
    <source>
        <dbReference type="Proteomes" id="UP001066276"/>
    </source>
</evidence>
<evidence type="ECO:0000256" key="1">
    <source>
        <dbReference type="SAM" id="MobiDB-lite"/>
    </source>
</evidence>
<keyword evidence="3" id="KW-1185">Reference proteome</keyword>
<comment type="caution">
    <text evidence="2">The sequence shown here is derived from an EMBL/GenBank/DDBJ whole genome shotgun (WGS) entry which is preliminary data.</text>
</comment>
<organism evidence="2 3">
    <name type="scientific">Pleurodeles waltl</name>
    <name type="common">Iberian ribbed newt</name>
    <dbReference type="NCBI Taxonomy" id="8319"/>
    <lineage>
        <taxon>Eukaryota</taxon>
        <taxon>Metazoa</taxon>
        <taxon>Chordata</taxon>
        <taxon>Craniata</taxon>
        <taxon>Vertebrata</taxon>
        <taxon>Euteleostomi</taxon>
        <taxon>Amphibia</taxon>
        <taxon>Batrachia</taxon>
        <taxon>Caudata</taxon>
        <taxon>Salamandroidea</taxon>
        <taxon>Salamandridae</taxon>
        <taxon>Pleurodelinae</taxon>
        <taxon>Pleurodeles</taxon>
    </lineage>
</organism>
<protein>
    <submittedName>
        <fullName evidence="2">Uncharacterized protein</fullName>
    </submittedName>
</protein>
<dbReference type="EMBL" id="JANPWB010000009">
    <property type="protein sequence ID" value="KAJ1156892.1"/>
    <property type="molecule type" value="Genomic_DNA"/>
</dbReference>
<accession>A0AAV7RYV8</accession>
<sequence length="100" mass="11151">MGGSRVLDNDMSGVGNGKVNNDMFSQRSFSLDAAEKAQQQHFALSPRPVDGVPLPGARFQTSQKPKKESRRFMEPFQLNIRSETSDWQFERTDGELSSSA</sequence>
<evidence type="ECO:0000313" key="2">
    <source>
        <dbReference type="EMBL" id="KAJ1156892.1"/>
    </source>
</evidence>
<dbReference type="AlphaFoldDB" id="A0AAV7RYV8"/>
<reference evidence="2" key="1">
    <citation type="journal article" date="2022" name="bioRxiv">
        <title>Sequencing and chromosome-scale assembly of the giantPleurodeles waltlgenome.</title>
        <authorList>
            <person name="Brown T."/>
            <person name="Elewa A."/>
            <person name="Iarovenko S."/>
            <person name="Subramanian E."/>
            <person name="Araus A.J."/>
            <person name="Petzold A."/>
            <person name="Susuki M."/>
            <person name="Suzuki K.-i.T."/>
            <person name="Hayashi T."/>
            <person name="Toyoda A."/>
            <person name="Oliveira C."/>
            <person name="Osipova E."/>
            <person name="Leigh N.D."/>
            <person name="Simon A."/>
            <person name="Yun M.H."/>
        </authorList>
    </citation>
    <scope>NUCLEOTIDE SEQUENCE</scope>
    <source>
        <strain evidence="2">20211129_DDA</strain>
        <tissue evidence="2">Liver</tissue>
    </source>
</reference>
<dbReference type="Proteomes" id="UP001066276">
    <property type="component" value="Chromosome 5"/>
</dbReference>
<gene>
    <name evidence="2" type="ORF">NDU88_009609</name>
</gene>
<proteinExistence type="predicted"/>